<dbReference type="RefSeq" id="WP_156407279.1">
    <property type="nucleotide sequence ID" value="NZ_CAMTKE010000005.1"/>
</dbReference>
<name>A0A0S4PUF7_9HELI</name>
<dbReference type="PATRIC" id="fig|76936.10.peg.758"/>
<organism evidence="1 2">
    <name type="scientific">Helicobacter typhlonius</name>
    <dbReference type="NCBI Taxonomy" id="76936"/>
    <lineage>
        <taxon>Bacteria</taxon>
        <taxon>Pseudomonadati</taxon>
        <taxon>Campylobacterota</taxon>
        <taxon>Epsilonproteobacteria</taxon>
        <taxon>Campylobacterales</taxon>
        <taxon>Helicobacteraceae</taxon>
        <taxon>Helicobacter</taxon>
    </lineage>
</organism>
<evidence type="ECO:0000313" key="2">
    <source>
        <dbReference type="Proteomes" id="UP000064525"/>
    </source>
</evidence>
<gene>
    <name evidence="1" type="ORF">BN2458_PEG0774</name>
</gene>
<accession>A0A0S4PUF7</accession>
<proteinExistence type="predicted"/>
<dbReference type="AlphaFoldDB" id="A0A0S4PUF7"/>
<dbReference type="GeneID" id="78152253"/>
<dbReference type="KEGG" id="hty:BN2458_PEG0774"/>
<reference evidence="2" key="1">
    <citation type="submission" date="2015-11" db="EMBL/GenBank/DDBJ databases">
        <authorList>
            <person name="Anvar S.Y."/>
        </authorList>
    </citation>
    <scope>NUCLEOTIDE SEQUENCE [LARGE SCALE GENOMIC DNA]</scope>
</reference>
<protein>
    <submittedName>
        <fullName evidence="1">Uncharacterized protein</fullName>
    </submittedName>
</protein>
<dbReference type="EMBL" id="LN907858">
    <property type="protein sequence ID" value="CUU39660.1"/>
    <property type="molecule type" value="Genomic_DNA"/>
</dbReference>
<dbReference type="Proteomes" id="UP000064525">
    <property type="component" value="Chromosome I"/>
</dbReference>
<sequence length="47" mass="5567">MIAKISGAILTQWQVHKLTLAYFYPLPLEATKKNIIFIYDKILFYTF</sequence>
<evidence type="ECO:0000313" key="1">
    <source>
        <dbReference type="EMBL" id="CUU39660.1"/>
    </source>
</evidence>